<evidence type="ECO:0000256" key="5">
    <source>
        <dbReference type="SAM" id="Phobius"/>
    </source>
</evidence>
<dbReference type="Proteomes" id="UP000469558">
    <property type="component" value="Unassembled WGS sequence"/>
</dbReference>
<dbReference type="OrthoDB" id="19091at2759"/>
<dbReference type="SUPFAM" id="SSF161084">
    <property type="entry name" value="MAPEG domain-like"/>
    <property type="match status" value="1"/>
</dbReference>
<dbReference type="PANTHER" id="PTHR35814:SF1">
    <property type="entry name" value="GLUTATHIONE S-TRANSFERASE-RELATED"/>
    <property type="match status" value="1"/>
</dbReference>
<sequence>MSSVGLNIPKLLPVTGTWAAPFALYHLILSARIVAIRVKSEQGLGDKYTKHASNDVLETDPLLTAVRCHGNFLENVPLAFIFLALAELNGGNKKYLNYVMAAFLAARVAHADGGLMIRGNFAGNGVGRPIGYFGSCGVIAGLSGYVAYLVKGYWGF</sequence>
<keyword evidence="7" id="KW-1185">Reference proteome</keyword>
<evidence type="ECO:0000256" key="3">
    <source>
        <dbReference type="ARBA" id="ARBA00022989"/>
    </source>
</evidence>
<evidence type="ECO:0000256" key="4">
    <source>
        <dbReference type="ARBA" id="ARBA00023136"/>
    </source>
</evidence>
<keyword evidence="2 5" id="KW-0812">Transmembrane</keyword>
<reference evidence="6 7" key="1">
    <citation type="submission" date="2018-05" db="EMBL/GenBank/DDBJ databases">
        <title>Genome sequencing and assembly of the regulated plant pathogen Lachnellula willkommii and related sister species for the development of diagnostic species identification markers.</title>
        <authorList>
            <person name="Giroux E."/>
            <person name="Bilodeau G."/>
        </authorList>
    </citation>
    <scope>NUCLEOTIDE SEQUENCE [LARGE SCALE GENOMIC DNA]</scope>
    <source>
        <strain evidence="6 7">CBS 268.59</strain>
    </source>
</reference>
<dbReference type="EMBL" id="QGMK01000528">
    <property type="protein sequence ID" value="TVY81191.1"/>
    <property type="molecule type" value="Genomic_DNA"/>
</dbReference>
<protein>
    <submittedName>
        <fullName evidence="6">Uncharacterized protein</fullName>
    </submittedName>
</protein>
<dbReference type="InterPro" id="IPR023352">
    <property type="entry name" value="MAPEG-like_dom_sf"/>
</dbReference>
<name>A0A8T9C6B1_9HELO</name>
<evidence type="ECO:0000256" key="1">
    <source>
        <dbReference type="ARBA" id="ARBA00004370"/>
    </source>
</evidence>
<dbReference type="AlphaFoldDB" id="A0A8T9C6B1"/>
<evidence type="ECO:0000256" key="2">
    <source>
        <dbReference type="ARBA" id="ARBA00022692"/>
    </source>
</evidence>
<dbReference type="Pfam" id="PF01124">
    <property type="entry name" value="MAPEG"/>
    <property type="match status" value="1"/>
</dbReference>
<organism evidence="6 7">
    <name type="scientific">Lachnellula suecica</name>
    <dbReference type="NCBI Taxonomy" id="602035"/>
    <lineage>
        <taxon>Eukaryota</taxon>
        <taxon>Fungi</taxon>
        <taxon>Dikarya</taxon>
        <taxon>Ascomycota</taxon>
        <taxon>Pezizomycotina</taxon>
        <taxon>Leotiomycetes</taxon>
        <taxon>Helotiales</taxon>
        <taxon>Lachnaceae</taxon>
        <taxon>Lachnellula</taxon>
    </lineage>
</organism>
<gene>
    <name evidence="6" type="ORF">LSUE1_G005107</name>
</gene>
<dbReference type="PANTHER" id="PTHR35814">
    <property type="match status" value="1"/>
</dbReference>
<feature type="transmembrane region" description="Helical" evidence="5">
    <location>
        <begin position="129"/>
        <end position="150"/>
    </location>
</feature>
<dbReference type="InterPro" id="IPR001129">
    <property type="entry name" value="Membr-assoc_MAPEG"/>
</dbReference>
<keyword evidence="4 5" id="KW-0472">Membrane</keyword>
<comment type="caution">
    <text evidence="6">The sequence shown here is derived from an EMBL/GenBank/DDBJ whole genome shotgun (WGS) entry which is preliminary data.</text>
</comment>
<comment type="subcellular location">
    <subcellularLocation>
        <location evidence="1">Membrane</location>
    </subcellularLocation>
</comment>
<evidence type="ECO:0000313" key="6">
    <source>
        <dbReference type="EMBL" id="TVY81191.1"/>
    </source>
</evidence>
<feature type="transmembrane region" description="Helical" evidence="5">
    <location>
        <begin position="20"/>
        <end position="38"/>
    </location>
</feature>
<keyword evidence="3 5" id="KW-1133">Transmembrane helix</keyword>
<accession>A0A8T9C6B1</accession>
<evidence type="ECO:0000313" key="7">
    <source>
        <dbReference type="Proteomes" id="UP000469558"/>
    </source>
</evidence>
<dbReference type="GO" id="GO:0016020">
    <property type="term" value="C:membrane"/>
    <property type="evidence" value="ECO:0007669"/>
    <property type="project" value="UniProtKB-SubCell"/>
</dbReference>
<dbReference type="Gene3D" id="1.20.120.550">
    <property type="entry name" value="Membrane associated eicosanoid/glutathione metabolism-like domain"/>
    <property type="match status" value="1"/>
</dbReference>
<proteinExistence type="predicted"/>